<evidence type="ECO:0000259" key="1">
    <source>
        <dbReference type="Pfam" id="PF08906"/>
    </source>
</evidence>
<protein>
    <recommendedName>
        <fullName evidence="1">T6SS immunity protein Tdi1 C-terminal domain-containing protein</fullName>
    </recommendedName>
</protein>
<comment type="caution">
    <text evidence="2">The sequence shown here is derived from an EMBL/GenBank/DDBJ whole genome shotgun (WGS) entry which is preliminary data.</text>
</comment>
<feature type="domain" description="T6SS immunity protein Tdi1 C-terminal" evidence="1">
    <location>
        <begin position="25"/>
        <end position="98"/>
    </location>
</feature>
<name>A0A3M2W0X8_PSEYM</name>
<sequence>MSCPGDYIVSLADEAEIRCDDPDLAIQSFFAMSDREDFDMEDHDGIPLFERAVQKLGCLNEDEMYGFQPALVLGGSITLQNLVKLDLEVHLTILHQLSR</sequence>
<reference evidence="2 3" key="1">
    <citation type="submission" date="2018-08" db="EMBL/GenBank/DDBJ databases">
        <title>Recombination of ecologically and evolutionarily significant loci maintains genetic cohesion in the Pseudomonas syringae species complex.</title>
        <authorList>
            <person name="Dillon M."/>
            <person name="Thakur S."/>
            <person name="Almeida R.N.D."/>
            <person name="Weir B.S."/>
            <person name="Guttman D.S."/>
        </authorList>
    </citation>
    <scope>NUCLEOTIDE SEQUENCE [LARGE SCALE GENOMIC DNA]</scope>
    <source>
        <strain evidence="2 3">88_10</strain>
    </source>
</reference>
<evidence type="ECO:0000313" key="3">
    <source>
        <dbReference type="Proteomes" id="UP000282378"/>
    </source>
</evidence>
<dbReference type="Proteomes" id="UP000282378">
    <property type="component" value="Unassembled WGS sequence"/>
</dbReference>
<dbReference type="EMBL" id="RBNL01003752">
    <property type="protein sequence ID" value="RML45035.1"/>
    <property type="molecule type" value="Genomic_DNA"/>
</dbReference>
<accession>A0A3M2W0X8</accession>
<proteinExistence type="predicted"/>
<organism evidence="2 3">
    <name type="scientific">Pseudomonas syringae pv. maculicola</name>
    <dbReference type="NCBI Taxonomy" id="59511"/>
    <lineage>
        <taxon>Bacteria</taxon>
        <taxon>Pseudomonadati</taxon>
        <taxon>Pseudomonadota</taxon>
        <taxon>Gammaproteobacteria</taxon>
        <taxon>Pseudomonadales</taxon>
        <taxon>Pseudomonadaceae</taxon>
        <taxon>Pseudomonas</taxon>
    </lineage>
</organism>
<gene>
    <name evidence="2" type="ORF">APX70_200188</name>
</gene>
<dbReference type="InterPro" id="IPR015002">
    <property type="entry name" value="T6SS_Tdi1_C"/>
</dbReference>
<dbReference type="Pfam" id="PF08906">
    <property type="entry name" value="T6SS_Tdi1_C"/>
    <property type="match status" value="1"/>
</dbReference>
<evidence type="ECO:0000313" key="2">
    <source>
        <dbReference type="EMBL" id="RML45035.1"/>
    </source>
</evidence>
<dbReference type="AlphaFoldDB" id="A0A3M2W0X8"/>